<gene>
    <name evidence="1" type="ORF">EPA93_45350</name>
</gene>
<dbReference type="RefSeq" id="WP_129893879.1">
    <property type="nucleotide sequence ID" value="NZ_CP035758.1"/>
</dbReference>
<dbReference type="EMBL" id="CP035758">
    <property type="protein sequence ID" value="QBD82810.1"/>
    <property type="molecule type" value="Genomic_DNA"/>
</dbReference>
<dbReference type="KEGG" id="kbs:EPA93_45350"/>
<organism evidence="1 2">
    <name type="scientific">Ktedonosporobacter rubrisoli</name>
    <dbReference type="NCBI Taxonomy" id="2509675"/>
    <lineage>
        <taxon>Bacteria</taxon>
        <taxon>Bacillati</taxon>
        <taxon>Chloroflexota</taxon>
        <taxon>Ktedonobacteria</taxon>
        <taxon>Ktedonobacterales</taxon>
        <taxon>Ktedonosporobacteraceae</taxon>
        <taxon>Ktedonosporobacter</taxon>
    </lineage>
</organism>
<evidence type="ECO:0000313" key="1">
    <source>
        <dbReference type="EMBL" id="QBD82810.1"/>
    </source>
</evidence>
<reference evidence="1 2" key="1">
    <citation type="submission" date="2019-01" db="EMBL/GenBank/DDBJ databases">
        <title>Ktedonosporobacter rubrisoli SCAWS-G2.</title>
        <authorList>
            <person name="Huang Y."/>
            <person name="Yan B."/>
        </authorList>
    </citation>
    <scope>NUCLEOTIDE SEQUENCE [LARGE SCALE GENOMIC DNA]</scope>
    <source>
        <strain evidence="1 2">SCAWS-G2</strain>
    </source>
</reference>
<name>A0A4P6K4P3_KTERU</name>
<protein>
    <submittedName>
        <fullName evidence="1">Uncharacterized protein</fullName>
    </submittedName>
</protein>
<sequence length="68" mass="7343">MEASGEELEDLLAKYFQPRGTCQFCQKQDLKGAMAFHLGGCLAQYQHQAGGRSSPKYLSASCAVGAEE</sequence>
<dbReference type="AlphaFoldDB" id="A0A4P6K4P3"/>
<keyword evidence="2" id="KW-1185">Reference proteome</keyword>
<proteinExistence type="predicted"/>
<accession>A0A4P6K4P3</accession>
<evidence type="ECO:0000313" key="2">
    <source>
        <dbReference type="Proteomes" id="UP000290365"/>
    </source>
</evidence>
<dbReference type="Proteomes" id="UP000290365">
    <property type="component" value="Chromosome"/>
</dbReference>